<dbReference type="EC" id="2.4.1.109" evidence="4 14"/>
<dbReference type="InterPro" id="IPR016093">
    <property type="entry name" value="MIR_motif"/>
</dbReference>
<comment type="subcellular location">
    <subcellularLocation>
        <location evidence="1 14">Endoplasmic reticulum membrane</location>
        <topology evidence="1 14">Multi-pass membrane protein</topology>
    </subcellularLocation>
</comment>
<evidence type="ECO:0000256" key="9">
    <source>
        <dbReference type="ARBA" id="ARBA00022824"/>
    </source>
</evidence>
<feature type="domain" description="MIR" evidence="16">
    <location>
        <begin position="447"/>
        <end position="504"/>
    </location>
</feature>
<dbReference type="GO" id="GO:0005789">
    <property type="term" value="C:endoplasmic reticulum membrane"/>
    <property type="evidence" value="ECO:0007669"/>
    <property type="project" value="UniProtKB-SubCell"/>
</dbReference>
<evidence type="ECO:0000259" key="16">
    <source>
        <dbReference type="SMART" id="SM00472"/>
    </source>
</evidence>
<dbReference type="GO" id="GO:0004169">
    <property type="term" value="F:dolichyl-phosphate-mannose-protein mannosyltransferase activity"/>
    <property type="evidence" value="ECO:0007669"/>
    <property type="project" value="UniProtKB-UniRule"/>
</dbReference>
<feature type="transmembrane region" description="Helical" evidence="14">
    <location>
        <begin position="269"/>
        <end position="302"/>
    </location>
</feature>
<keyword evidence="5 14" id="KW-0328">Glycosyltransferase</keyword>
<keyword evidence="11 14" id="KW-0472">Membrane</keyword>
<feature type="transmembrane region" description="Helical" evidence="14">
    <location>
        <begin position="323"/>
        <end position="342"/>
    </location>
</feature>
<evidence type="ECO:0000313" key="17">
    <source>
        <dbReference type="EMBL" id="WFD00459.1"/>
    </source>
</evidence>
<gene>
    <name evidence="17" type="primary">PMT2</name>
    <name evidence="17" type="ORF">MYAM1_003208</name>
</gene>
<keyword evidence="9 14" id="KW-0256">Endoplasmic reticulum</keyword>
<evidence type="ECO:0000256" key="6">
    <source>
        <dbReference type="ARBA" id="ARBA00022679"/>
    </source>
</evidence>
<feature type="transmembrane region" description="Helical" evidence="14">
    <location>
        <begin position="103"/>
        <end position="120"/>
    </location>
</feature>
<evidence type="ECO:0000256" key="11">
    <source>
        <dbReference type="ARBA" id="ARBA00023136"/>
    </source>
</evidence>
<comment type="similarity">
    <text evidence="3 14">Belongs to the glycosyltransferase 39 family.</text>
</comment>
<dbReference type="SMART" id="SM00472">
    <property type="entry name" value="MIR"/>
    <property type="match status" value="3"/>
</dbReference>
<protein>
    <recommendedName>
        <fullName evidence="4 14">Dolichyl-phosphate-mannose--protein mannosyltransferase</fullName>
        <ecNumber evidence="4 14">2.4.1.109</ecNumber>
    </recommendedName>
</protein>
<dbReference type="Pfam" id="PF02366">
    <property type="entry name" value="PMT"/>
    <property type="match status" value="1"/>
</dbReference>
<feature type="domain" description="MIR" evidence="16">
    <location>
        <begin position="376"/>
        <end position="430"/>
    </location>
</feature>
<evidence type="ECO:0000256" key="12">
    <source>
        <dbReference type="ARBA" id="ARBA00045085"/>
    </source>
</evidence>
<feature type="transmembrane region" description="Helical" evidence="14">
    <location>
        <begin position="236"/>
        <end position="257"/>
    </location>
</feature>
<feature type="domain" description="MIR" evidence="16">
    <location>
        <begin position="515"/>
        <end position="573"/>
    </location>
</feature>
<sequence length="830" mass="95716">MAHSGSVYNRQNSAQPHALSIDASPERTRNGEALQDGSVSDGPGLLPMHRRTQSGNLADVKEKGEAFPTRPSRVSKYANAIPVQKPPMTVWEKAHSYLQDDRLMLVVYTLLSIITHWYRIGSNHKVVWDEAHFGKFGSYYIRHKFYFDVHPPLGKILVSLAGFLSGFDGNFEFESGHDYPKEVPFIKMRLLMSIYGILMVPVAYLTAQSMHWNWRTKHLFTLMVLLDNGWLTITRFILLDSMLLLFTLCVVLGLVRFHRMQNEPFTKSWWFWLFFTGASIGCVSSVKMVGLFATSLVGLYTMEDLWAKFGDLKMPVRTYLRHWCARLLALVIVPLSIYTLSFKLHFAILYKTGPGDAQMSSLFQSNLQGSELAEYPIEAAYGSKLTMKNMGYGGGLLHSHIQKYPEGSGEQQVTCYHYKDHNNHFVIQPLYEEPALPGPNDTDVNPPRMLKSGDVFRFSHVETGRNLRAHKKFKAPVTKDHYEVSAAGNLTHGLHTDYWVAEVLDDMQLGKGKKGAPVRTLTSRLRFKNKQLGCYLRAGHTVLPDWGWKQLEVACDPHNNPNDEFTYWNIENHWNPRLKSSSKEHFRSPFFKDFVHLNVAMMISNNALIPDADKADALASKPLEWPWMWRGMRMNGWGADQDKYYLIGNAFVWWGSTFSLYVVVAMLTWYILRRQRRIFDMSPVVWDDFLFGVKVGLVGWILHYLPFLVMGRVTYIHHYLPTLYFAVIVFAHMLDHFLWNDATARYRFDLRYFLRTGQISSGKHNIDFQEEDKVPCRGTPVSEATKNLTFLGLAALLLGIFWWFRAVSFGMSGDIHKWHGLKWRKHWNIY</sequence>
<evidence type="ECO:0000256" key="14">
    <source>
        <dbReference type="RuleBase" id="RU367007"/>
    </source>
</evidence>
<proteinExistence type="inferred from homology"/>
<evidence type="ECO:0000313" key="18">
    <source>
        <dbReference type="Proteomes" id="UP001219567"/>
    </source>
</evidence>
<feature type="transmembrane region" description="Helical" evidence="14">
    <location>
        <begin position="722"/>
        <end position="739"/>
    </location>
</feature>
<dbReference type="PANTHER" id="PTHR10050:SF46">
    <property type="entry name" value="PROTEIN O-MANNOSYL-TRANSFERASE 2"/>
    <property type="match status" value="1"/>
</dbReference>
<feature type="transmembrane region" description="Helical" evidence="14">
    <location>
        <begin position="684"/>
        <end position="702"/>
    </location>
</feature>
<evidence type="ECO:0000256" key="15">
    <source>
        <dbReference type="SAM" id="MobiDB-lite"/>
    </source>
</evidence>
<feature type="transmembrane region" description="Helical" evidence="14">
    <location>
        <begin position="651"/>
        <end position="672"/>
    </location>
</feature>
<feature type="transmembrane region" description="Helical" evidence="14">
    <location>
        <begin position="787"/>
        <end position="804"/>
    </location>
</feature>
<evidence type="ECO:0000256" key="3">
    <source>
        <dbReference type="ARBA" id="ARBA00007222"/>
    </source>
</evidence>
<keyword evidence="6 14" id="KW-0808">Transferase</keyword>
<comment type="function">
    <text evidence="14">Transfers mannose from Dol-P-mannose to Ser or Thr residues on proteins.</text>
</comment>
<organism evidence="17 18">
    <name type="scientific">Malassezia yamatoensis</name>
    <dbReference type="NCBI Taxonomy" id="253288"/>
    <lineage>
        <taxon>Eukaryota</taxon>
        <taxon>Fungi</taxon>
        <taxon>Dikarya</taxon>
        <taxon>Basidiomycota</taxon>
        <taxon>Ustilaginomycotina</taxon>
        <taxon>Malasseziomycetes</taxon>
        <taxon>Malasseziales</taxon>
        <taxon>Malasseziaceae</taxon>
        <taxon>Malassezia</taxon>
    </lineage>
</organism>
<keyword evidence="8" id="KW-0677">Repeat</keyword>
<feature type="region of interest" description="Disordered" evidence="15">
    <location>
        <begin position="1"/>
        <end position="71"/>
    </location>
</feature>
<dbReference type="InterPro" id="IPR027005">
    <property type="entry name" value="PMT-like"/>
</dbReference>
<comment type="pathway">
    <text evidence="2 14">Protein modification; protein glycosylation.</text>
</comment>
<dbReference type="Pfam" id="PF16192">
    <property type="entry name" value="PMT_4TMC"/>
    <property type="match status" value="1"/>
</dbReference>
<evidence type="ECO:0000256" key="1">
    <source>
        <dbReference type="ARBA" id="ARBA00004477"/>
    </source>
</evidence>
<dbReference type="PANTHER" id="PTHR10050">
    <property type="entry name" value="DOLICHYL-PHOSPHATE-MANNOSE--PROTEIN MANNOSYLTRANSFERASE"/>
    <property type="match status" value="1"/>
</dbReference>
<dbReference type="Proteomes" id="UP001219567">
    <property type="component" value="Chromosome 5"/>
</dbReference>
<dbReference type="AlphaFoldDB" id="A0AAJ5YTJ1"/>
<evidence type="ECO:0000256" key="10">
    <source>
        <dbReference type="ARBA" id="ARBA00022989"/>
    </source>
</evidence>
<evidence type="ECO:0000256" key="2">
    <source>
        <dbReference type="ARBA" id="ARBA00004922"/>
    </source>
</evidence>
<dbReference type="Gene3D" id="2.80.10.50">
    <property type="match status" value="1"/>
</dbReference>
<evidence type="ECO:0000256" key="8">
    <source>
        <dbReference type="ARBA" id="ARBA00022737"/>
    </source>
</evidence>
<dbReference type="SUPFAM" id="SSF82109">
    <property type="entry name" value="MIR domain"/>
    <property type="match status" value="1"/>
</dbReference>
<evidence type="ECO:0000256" key="4">
    <source>
        <dbReference type="ARBA" id="ARBA00012839"/>
    </source>
</evidence>
<feature type="transmembrane region" description="Helical" evidence="14">
    <location>
        <begin position="188"/>
        <end position="207"/>
    </location>
</feature>
<comment type="catalytic activity">
    <reaction evidence="13 14">
        <text>a di-trans,poly-cis-dolichyl beta-D-mannosyl phosphate + L-seryl-[protein] = 3-O-(alpha-D-mannosyl)-L-seryl-[protein] + a di-trans,poly-cis-dolichyl phosphate + H(+)</text>
        <dbReference type="Rhea" id="RHEA:17377"/>
        <dbReference type="Rhea" id="RHEA-COMP:9863"/>
        <dbReference type="Rhea" id="RHEA-COMP:13546"/>
        <dbReference type="Rhea" id="RHEA-COMP:19498"/>
        <dbReference type="Rhea" id="RHEA-COMP:19501"/>
        <dbReference type="ChEBI" id="CHEBI:15378"/>
        <dbReference type="ChEBI" id="CHEBI:29999"/>
        <dbReference type="ChEBI" id="CHEBI:57683"/>
        <dbReference type="ChEBI" id="CHEBI:58211"/>
        <dbReference type="ChEBI" id="CHEBI:137321"/>
        <dbReference type="EC" id="2.4.1.109"/>
    </reaction>
</comment>
<keyword evidence="7 14" id="KW-0812">Transmembrane</keyword>
<evidence type="ECO:0000256" key="13">
    <source>
        <dbReference type="ARBA" id="ARBA00045102"/>
    </source>
</evidence>
<dbReference type="InterPro" id="IPR036300">
    <property type="entry name" value="MIR_dom_sf"/>
</dbReference>
<keyword evidence="18" id="KW-1185">Reference proteome</keyword>
<keyword evidence="10 14" id="KW-1133">Transmembrane helix</keyword>
<dbReference type="EMBL" id="CP119947">
    <property type="protein sequence ID" value="WFD00459.1"/>
    <property type="molecule type" value="Genomic_DNA"/>
</dbReference>
<feature type="compositionally biased region" description="Polar residues" evidence="15">
    <location>
        <begin position="1"/>
        <end position="15"/>
    </location>
</feature>
<name>A0AAJ5YTJ1_9BASI</name>
<dbReference type="InterPro" id="IPR003342">
    <property type="entry name" value="ArnT-like_N"/>
</dbReference>
<reference evidence="17 18" key="1">
    <citation type="submission" date="2023-03" db="EMBL/GenBank/DDBJ databases">
        <title>Mating type loci evolution in Malassezia.</title>
        <authorList>
            <person name="Coelho M.A."/>
        </authorList>
    </citation>
    <scope>NUCLEOTIDE SEQUENCE [LARGE SCALE GENOMIC DNA]</scope>
    <source>
        <strain evidence="17 18">CBS 9725</strain>
    </source>
</reference>
<comment type="catalytic activity">
    <reaction evidence="12 14">
        <text>a di-trans,poly-cis-dolichyl beta-D-mannosyl phosphate + L-threonyl-[protein] = 3-O-(alpha-D-mannosyl)-L-threonyl-[protein] + a di-trans,poly-cis-dolichyl phosphate + H(+)</text>
        <dbReference type="Rhea" id="RHEA:53396"/>
        <dbReference type="Rhea" id="RHEA-COMP:11060"/>
        <dbReference type="Rhea" id="RHEA-COMP:13547"/>
        <dbReference type="Rhea" id="RHEA-COMP:19498"/>
        <dbReference type="Rhea" id="RHEA-COMP:19501"/>
        <dbReference type="ChEBI" id="CHEBI:15378"/>
        <dbReference type="ChEBI" id="CHEBI:30013"/>
        <dbReference type="ChEBI" id="CHEBI:57683"/>
        <dbReference type="ChEBI" id="CHEBI:58211"/>
        <dbReference type="ChEBI" id="CHEBI:137323"/>
        <dbReference type="EC" id="2.4.1.109"/>
    </reaction>
</comment>
<accession>A0AAJ5YTJ1</accession>
<evidence type="ECO:0000256" key="7">
    <source>
        <dbReference type="ARBA" id="ARBA00022692"/>
    </source>
</evidence>
<evidence type="ECO:0000256" key="5">
    <source>
        <dbReference type="ARBA" id="ARBA00022676"/>
    </source>
</evidence>
<dbReference type="InterPro" id="IPR032421">
    <property type="entry name" value="PMT_4TMC"/>
</dbReference>
<dbReference type="Pfam" id="PF02815">
    <property type="entry name" value="MIR"/>
    <property type="match status" value="1"/>
</dbReference>